<dbReference type="EMBL" id="LJKE01000015">
    <property type="protein sequence ID" value="KZD72003.1"/>
    <property type="molecule type" value="Genomic_DNA"/>
</dbReference>
<evidence type="ECO:0000259" key="7">
    <source>
        <dbReference type="PROSITE" id="PS50198"/>
    </source>
</evidence>
<gene>
    <name evidence="8" type="ORF">B4088_0464</name>
</gene>
<keyword evidence="3" id="KW-0732">Signal</keyword>
<comment type="caution">
    <text evidence="8">The sequence shown here is derived from an EMBL/GenBank/DDBJ whole genome shotgun (WGS) entry which is preliminary data.</text>
</comment>
<dbReference type="EC" id="5.2.1.8" evidence="2"/>
<evidence type="ECO:0000256" key="1">
    <source>
        <dbReference type="ARBA" id="ARBA00000971"/>
    </source>
</evidence>
<sequence>MPFRIRHVAAVAALSFALVGCSTDVLVKTNAGSITKSDLNQRLEEQYGEKMLNQVMLEQILLDKYPVTEKDEDQKLKEIIKKQGMKNEDEFFETLKANGMNKEQFSDNLKVEIAFKQAMMSEVKDVKKKRDSSYELLKEEVKARHILVETKEEADSILKQLKEKPESFEELAKTKSKDTSSAAKGGDLGFFPRGAMDPAFEKVAFELNKNQISEVVQSNFGYHIIQTTDKKETKKEDLRFTIDDQILATEKIDEEALFNKLKKEYKVEVRDSKYKNLNQ</sequence>
<dbReference type="InterPro" id="IPR000297">
    <property type="entry name" value="PPIase_PpiC"/>
</dbReference>
<dbReference type="PROSITE" id="PS50198">
    <property type="entry name" value="PPIC_PPIASE_2"/>
    <property type="match status" value="1"/>
</dbReference>
<dbReference type="PANTHER" id="PTHR47245:SF1">
    <property type="entry name" value="FOLDASE PROTEIN PRSA"/>
    <property type="match status" value="1"/>
</dbReference>
<proteinExistence type="predicted"/>
<dbReference type="InterPro" id="IPR023058">
    <property type="entry name" value="PPIase_PpiC_CS"/>
</dbReference>
<dbReference type="GO" id="GO:0003755">
    <property type="term" value="F:peptidyl-prolyl cis-trans isomerase activity"/>
    <property type="evidence" value="ECO:0007669"/>
    <property type="project" value="UniProtKB-KW"/>
</dbReference>
<dbReference type="PROSITE" id="PS51257">
    <property type="entry name" value="PROKAR_LIPOPROTEIN"/>
    <property type="match status" value="1"/>
</dbReference>
<accession>A0A164QPN6</accession>
<dbReference type="Gene3D" id="3.10.50.40">
    <property type="match status" value="1"/>
</dbReference>
<evidence type="ECO:0000313" key="9">
    <source>
        <dbReference type="Proteomes" id="UP000076482"/>
    </source>
</evidence>
<evidence type="ECO:0000256" key="3">
    <source>
        <dbReference type="ARBA" id="ARBA00022729"/>
    </source>
</evidence>
<dbReference type="InterPro" id="IPR027304">
    <property type="entry name" value="Trigger_fact/SurA_dom_sf"/>
</dbReference>
<dbReference type="InterPro" id="IPR046357">
    <property type="entry name" value="PPIase_dom_sf"/>
</dbReference>
<organism evidence="8 9">
    <name type="scientific">Bacillus cereus</name>
    <dbReference type="NCBI Taxonomy" id="1396"/>
    <lineage>
        <taxon>Bacteria</taxon>
        <taxon>Bacillati</taxon>
        <taxon>Bacillota</taxon>
        <taxon>Bacilli</taxon>
        <taxon>Bacillales</taxon>
        <taxon>Bacillaceae</taxon>
        <taxon>Bacillus</taxon>
        <taxon>Bacillus cereus group</taxon>
    </lineage>
</organism>
<evidence type="ECO:0000256" key="5">
    <source>
        <dbReference type="ARBA" id="ARBA00023235"/>
    </source>
</evidence>
<keyword evidence="5 6" id="KW-0413">Isomerase</keyword>
<dbReference type="RefSeq" id="WP_063259689.1">
    <property type="nucleotide sequence ID" value="NZ_LJKE01000015.1"/>
</dbReference>
<dbReference type="Gene3D" id="1.10.4030.10">
    <property type="entry name" value="Porin chaperone SurA, peptide-binding domain"/>
    <property type="match status" value="1"/>
</dbReference>
<name>A0A164QPN6_BACCE</name>
<dbReference type="Pfam" id="PF13616">
    <property type="entry name" value="Rotamase_3"/>
    <property type="match status" value="1"/>
</dbReference>
<evidence type="ECO:0000256" key="2">
    <source>
        <dbReference type="ARBA" id="ARBA00013194"/>
    </source>
</evidence>
<dbReference type="InterPro" id="IPR050245">
    <property type="entry name" value="PrsA_foldase"/>
</dbReference>
<evidence type="ECO:0000256" key="4">
    <source>
        <dbReference type="ARBA" id="ARBA00023110"/>
    </source>
</evidence>
<reference evidence="8 9" key="1">
    <citation type="submission" date="2015-09" db="EMBL/GenBank/DDBJ databases">
        <title>Bacillus cereus food isolates.</title>
        <authorList>
            <person name="Boekhorst J."/>
        </authorList>
    </citation>
    <scope>NUCLEOTIDE SEQUENCE [LARGE SCALE GENOMIC DNA]</scope>
    <source>
        <strain evidence="8 9">B4088</strain>
    </source>
</reference>
<keyword evidence="4 6" id="KW-0697">Rotamase</keyword>
<dbReference type="PANTHER" id="PTHR47245">
    <property type="entry name" value="PEPTIDYLPROLYL ISOMERASE"/>
    <property type="match status" value="1"/>
</dbReference>
<evidence type="ECO:0000256" key="6">
    <source>
        <dbReference type="PROSITE-ProRule" id="PRU00278"/>
    </source>
</evidence>
<evidence type="ECO:0000313" key="8">
    <source>
        <dbReference type="EMBL" id="KZD72003.1"/>
    </source>
</evidence>
<protein>
    <recommendedName>
        <fullName evidence="2">peptidylprolyl isomerase</fullName>
        <ecNumber evidence="2">5.2.1.8</ecNumber>
    </recommendedName>
</protein>
<comment type="catalytic activity">
    <reaction evidence="1">
        <text>[protein]-peptidylproline (omega=180) = [protein]-peptidylproline (omega=0)</text>
        <dbReference type="Rhea" id="RHEA:16237"/>
        <dbReference type="Rhea" id="RHEA-COMP:10747"/>
        <dbReference type="Rhea" id="RHEA-COMP:10748"/>
        <dbReference type="ChEBI" id="CHEBI:83833"/>
        <dbReference type="ChEBI" id="CHEBI:83834"/>
        <dbReference type="EC" id="5.2.1.8"/>
    </reaction>
</comment>
<dbReference type="PROSITE" id="PS01096">
    <property type="entry name" value="PPIC_PPIASE_1"/>
    <property type="match status" value="1"/>
</dbReference>
<dbReference type="AlphaFoldDB" id="A0A164QPN6"/>
<feature type="domain" description="PpiC" evidence="7">
    <location>
        <begin position="138"/>
        <end position="229"/>
    </location>
</feature>
<dbReference type="Proteomes" id="UP000076482">
    <property type="component" value="Unassembled WGS sequence"/>
</dbReference>
<dbReference type="SUPFAM" id="SSF54534">
    <property type="entry name" value="FKBP-like"/>
    <property type="match status" value="1"/>
</dbReference>
<dbReference type="PATRIC" id="fig|1396.535.peg.4215"/>
<dbReference type="SUPFAM" id="SSF109998">
    <property type="entry name" value="Triger factor/SurA peptide-binding domain-like"/>
    <property type="match status" value="1"/>
</dbReference>